<dbReference type="EMBL" id="SLWF01000045">
    <property type="protein sequence ID" value="TCN77663.1"/>
    <property type="molecule type" value="Genomic_DNA"/>
</dbReference>
<comment type="caution">
    <text evidence="1">The sequence shown here is derived from an EMBL/GenBank/DDBJ whole genome shotgun (WGS) entry which is preliminary data.</text>
</comment>
<dbReference type="RefSeq" id="WP_133040524.1">
    <property type="nucleotide sequence ID" value="NZ_SLWF01000045.1"/>
</dbReference>
<dbReference type="AlphaFoldDB" id="A0A4R2F2C7"/>
<sequence>MTTDDFIQLKAPQLAAYGEGFYQQQIPLTELRLYLWDTLEEWFVLGNNGEAQSDLERVFWFLLYSFEKWPEWALLGNQYLRQQLRQCCAFLAGKGSFPDGCSGVRPAAKIT</sequence>
<reference evidence="1 2" key="1">
    <citation type="submission" date="2019-03" db="EMBL/GenBank/DDBJ databases">
        <title>Freshwater and sediment microbial communities from various areas in North America, analyzing microbe dynamics in response to fracking.</title>
        <authorList>
            <person name="Lamendella R."/>
        </authorList>
    </citation>
    <scope>NUCLEOTIDE SEQUENCE [LARGE SCALE GENOMIC DNA]</scope>
    <source>
        <strain evidence="1 2">74A</strain>
    </source>
</reference>
<organism evidence="1 2">
    <name type="scientific">Shewanella fodinae</name>
    <dbReference type="NCBI Taxonomy" id="552357"/>
    <lineage>
        <taxon>Bacteria</taxon>
        <taxon>Pseudomonadati</taxon>
        <taxon>Pseudomonadota</taxon>
        <taxon>Gammaproteobacteria</taxon>
        <taxon>Alteromonadales</taxon>
        <taxon>Shewanellaceae</taxon>
        <taxon>Shewanella</taxon>
    </lineage>
</organism>
<keyword evidence="2" id="KW-1185">Reference proteome</keyword>
<dbReference type="Proteomes" id="UP000294832">
    <property type="component" value="Unassembled WGS sequence"/>
</dbReference>
<evidence type="ECO:0000313" key="2">
    <source>
        <dbReference type="Proteomes" id="UP000294832"/>
    </source>
</evidence>
<name>A0A4R2F2C7_9GAMM</name>
<gene>
    <name evidence="1" type="ORF">EDC91_14510</name>
</gene>
<proteinExistence type="predicted"/>
<accession>A0A4R2F2C7</accession>
<protein>
    <submittedName>
        <fullName evidence="1">Uncharacterized protein</fullName>
    </submittedName>
</protein>
<evidence type="ECO:0000313" key="1">
    <source>
        <dbReference type="EMBL" id="TCN77663.1"/>
    </source>
</evidence>
<dbReference type="OrthoDB" id="6267605at2"/>